<reference evidence="2 3" key="1">
    <citation type="journal article" date="2019" name="Appl. Microbiol. Biotechnol.">
        <title>Uncovering carbohydrate metabolism through a genotype-phenotype association study of 56 lactic acid bacteria genomes.</title>
        <authorList>
            <person name="Buron-Moles G."/>
            <person name="Chailyan A."/>
            <person name="Dolejs I."/>
            <person name="Forster J."/>
            <person name="Miks M.H."/>
        </authorList>
    </citation>
    <scope>NUCLEOTIDE SEQUENCE [LARGE SCALE GENOMIC DNA]</scope>
    <source>
        <strain evidence="2 3">ATCC 4005</strain>
    </source>
</reference>
<organism evidence="2 3">
    <name type="scientific">Lentilactobacillus buchneri DSM 20057</name>
    <dbReference type="NCBI Taxonomy" id="1423728"/>
    <lineage>
        <taxon>Bacteria</taxon>
        <taxon>Bacillati</taxon>
        <taxon>Bacillota</taxon>
        <taxon>Bacilli</taxon>
        <taxon>Lactobacillales</taxon>
        <taxon>Lactobacillaceae</taxon>
        <taxon>Lentilactobacillus</taxon>
    </lineage>
</organism>
<evidence type="ECO:0000313" key="2">
    <source>
        <dbReference type="EMBL" id="TDG80985.1"/>
    </source>
</evidence>
<dbReference type="Proteomes" id="UP000295181">
    <property type="component" value="Unassembled WGS sequence"/>
</dbReference>
<dbReference type="AlphaFoldDB" id="A0A4V3A4F1"/>
<evidence type="ECO:0000313" key="3">
    <source>
        <dbReference type="Proteomes" id="UP000295181"/>
    </source>
</evidence>
<dbReference type="EMBL" id="PUFP01000010">
    <property type="protein sequence ID" value="TDG80985.1"/>
    <property type="molecule type" value="Genomic_DNA"/>
</dbReference>
<name>A0A4V3A4F1_LENBU</name>
<feature type="transmembrane region" description="Helical" evidence="1">
    <location>
        <begin position="12"/>
        <end position="38"/>
    </location>
</feature>
<dbReference type="RefSeq" id="WP_013727135.1">
    <property type="nucleotide sequence ID" value="NZ_AZDM01000044.1"/>
</dbReference>
<evidence type="ECO:0000256" key="1">
    <source>
        <dbReference type="SAM" id="Phobius"/>
    </source>
</evidence>
<feature type="transmembrane region" description="Helical" evidence="1">
    <location>
        <begin position="44"/>
        <end position="65"/>
    </location>
</feature>
<comment type="caution">
    <text evidence="2">The sequence shown here is derived from an EMBL/GenBank/DDBJ whole genome shotgun (WGS) entry which is preliminary data.</text>
</comment>
<keyword evidence="1" id="KW-1133">Transmembrane helix</keyword>
<keyword evidence="1" id="KW-0472">Membrane</keyword>
<gene>
    <name evidence="2" type="ORF">C5L32_001310</name>
</gene>
<sequence>MSMQQLRDRMIQYLIVTVPLAGLIVSILGICYFMWWSGDHSTGALIYSLIPFGMGILISIPGWFWKHEAQKHDHREK</sequence>
<dbReference type="GeneID" id="72460797"/>
<keyword evidence="1" id="KW-0812">Transmembrane</keyword>
<proteinExistence type="predicted"/>
<protein>
    <submittedName>
        <fullName evidence="2">Uncharacterized protein</fullName>
    </submittedName>
</protein>
<accession>A0A4V3A4F1</accession>